<feature type="compositionally biased region" description="Polar residues" evidence="1">
    <location>
        <begin position="438"/>
        <end position="451"/>
    </location>
</feature>
<dbReference type="GO" id="GO:0000395">
    <property type="term" value="P:mRNA 5'-splice site recognition"/>
    <property type="evidence" value="ECO:0007669"/>
    <property type="project" value="TreeGrafter"/>
</dbReference>
<feature type="compositionally biased region" description="Acidic residues" evidence="1">
    <location>
        <begin position="285"/>
        <end position="297"/>
    </location>
</feature>
<dbReference type="GO" id="GO:0003723">
    <property type="term" value="F:RNA binding"/>
    <property type="evidence" value="ECO:0007669"/>
    <property type="project" value="InterPro"/>
</dbReference>
<dbReference type="PANTHER" id="PTHR13161:SF15">
    <property type="entry name" value="SPLICING FACTOR, SUPPRESSOR OF WHITE-APRICOT HOMOLOG"/>
    <property type="match status" value="1"/>
</dbReference>
<dbReference type="AlphaFoldDB" id="A0A9W8KVI1"/>
<gene>
    <name evidence="3" type="ORF">GGI25_006098</name>
</gene>
<dbReference type="SUPFAM" id="SSF109905">
    <property type="entry name" value="Surp module (SWAP domain)"/>
    <property type="match status" value="2"/>
</dbReference>
<feature type="region of interest" description="Disordered" evidence="1">
    <location>
        <begin position="1"/>
        <end position="20"/>
    </location>
</feature>
<accession>A0A9W8KVI1</accession>
<dbReference type="EMBL" id="JANBTW010000145">
    <property type="protein sequence ID" value="KAJ2669604.1"/>
    <property type="molecule type" value="Genomic_DNA"/>
</dbReference>
<dbReference type="PROSITE" id="PS50128">
    <property type="entry name" value="SURP"/>
    <property type="match status" value="2"/>
</dbReference>
<name>A0A9W8KVI1_9FUNG</name>
<protein>
    <recommendedName>
        <fullName evidence="2">SURP motif domain-containing protein</fullName>
    </recommendedName>
</protein>
<feature type="region of interest" description="Disordered" evidence="1">
    <location>
        <begin position="279"/>
        <end position="301"/>
    </location>
</feature>
<dbReference type="SMART" id="SM00648">
    <property type="entry name" value="SWAP"/>
    <property type="match status" value="2"/>
</dbReference>
<feature type="region of interest" description="Disordered" evidence="1">
    <location>
        <begin position="435"/>
        <end position="472"/>
    </location>
</feature>
<dbReference type="OrthoDB" id="447637at2759"/>
<feature type="domain" description="SURP motif" evidence="2">
    <location>
        <begin position="343"/>
        <end position="388"/>
    </location>
</feature>
<reference evidence="3" key="1">
    <citation type="submission" date="2022-07" db="EMBL/GenBank/DDBJ databases">
        <title>Phylogenomic reconstructions and comparative analyses of Kickxellomycotina fungi.</title>
        <authorList>
            <person name="Reynolds N.K."/>
            <person name="Stajich J.E."/>
            <person name="Barry K."/>
            <person name="Grigoriev I.V."/>
            <person name="Crous P."/>
            <person name="Smith M.E."/>
        </authorList>
    </citation>
    <scope>NUCLEOTIDE SEQUENCE</scope>
    <source>
        <strain evidence="3">NRRL 3115</strain>
    </source>
</reference>
<evidence type="ECO:0000259" key="2">
    <source>
        <dbReference type="PROSITE" id="PS50128"/>
    </source>
</evidence>
<evidence type="ECO:0000313" key="3">
    <source>
        <dbReference type="EMBL" id="KAJ2669604.1"/>
    </source>
</evidence>
<feature type="compositionally biased region" description="Low complexity" evidence="1">
    <location>
        <begin position="1"/>
        <end position="14"/>
    </location>
</feature>
<proteinExistence type="predicted"/>
<dbReference type="InterPro" id="IPR035967">
    <property type="entry name" value="SWAP/Surp_sf"/>
</dbReference>
<feature type="domain" description="SURP motif" evidence="2">
    <location>
        <begin position="216"/>
        <end position="263"/>
    </location>
</feature>
<evidence type="ECO:0000256" key="1">
    <source>
        <dbReference type="SAM" id="MobiDB-lite"/>
    </source>
</evidence>
<evidence type="ECO:0000313" key="4">
    <source>
        <dbReference type="Proteomes" id="UP001151518"/>
    </source>
</evidence>
<dbReference type="Proteomes" id="UP001151518">
    <property type="component" value="Unassembled WGS sequence"/>
</dbReference>
<comment type="caution">
    <text evidence="3">The sequence shown here is derived from an EMBL/GenBank/DDBJ whole genome shotgun (WGS) entry which is preliminary data.</text>
</comment>
<feature type="region of interest" description="Disordered" evidence="1">
    <location>
        <begin position="169"/>
        <end position="192"/>
    </location>
</feature>
<dbReference type="Pfam" id="PF01805">
    <property type="entry name" value="Surp"/>
    <property type="match status" value="1"/>
</dbReference>
<dbReference type="Gene3D" id="1.10.10.790">
    <property type="entry name" value="Surp module"/>
    <property type="match status" value="2"/>
</dbReference>
<sequence length="490" mass="54566">MDAHQIRQQNQQQQKYMGSNDGDTQIMMIFGYSARIFSEDEMPSADRVDLIHLEHDGTQDTAIRVDRYDIRHLLVSPIAKEDASGAMLLDSNELDSLRFATLRSMGSDGTVSEQDLFSMAPEERQAYIAYMNSPVKRDEGTVEQQEELAAQSSGIALLYDRDGNPIINNESADVDSYSANEPKKENADNSDDAPFVPKLVMPEGMVAPSTQRQFEIIERTAQFISEQQDPDKAVQLEILIQGKQGTNADFEFLSRASRLHSFYMHLRWLMQTGLYGYNESSSSDSDADADAGSEPEEASNAVGAVQPLNSNDAAEQSSLNTPLDILDVPDDIIIPEDPDIRLFIDKVASLVAKSPAPTKLEQKLRVEKATTSTKYMFLSPFDTINKYYCFRRDCYSNGLDETTFEKRISAARTLRDSSYYLTTEASSKAVALHKAQSSDDLTTTKEASSADQAGGDSRGMEESPQSTAVQAKRRQLALEFLKSKRQKPKE</sequence>
<dbReference type="InterPro" id="IPR040397">
    <property type="entry name" value="SWAP"/>
</dbReference>
<dbReference type="PANTHER" id="PTHR13161">
    <property type="entry name" value="SPLICING FACTOR SUPPRESSOR OF WHITE APRICOT"/>
    <property type="match status" value="1"/>
</dbReference>
<organism evidence="3 4">
    <name type="scientific">Coemansia spiralis</name>
    <dbReference type="NCBI Taxonomy" id="417178"/>
    <lineage>
        <taxon>Eukaryota</taxon>
        <taxon>Fungi</taxon>
        <taxon>Fungi incertae sedis</taxon>
        <taxon>Zoopagomycota</taxon>
        <taxon>Kickxellomycotina</taxon>
        <taxon>Kickxellomycetes</taxon>
        <taxon>Kickxellales</taxon>
        <taxon>Kickxellaceae</taxon>
        <taxon>Coemansia</taxon>
    </lineage>
</organism>
<dbReference type="InterPro" id="IPR000061">
    <property type="entry name" value="Surp"/>
</dbReference>